<dbReference type="SUPFAM" id="SSF47413">
    <property type="entry name" value="lambda repressor-like DNA-binding domains"/>
    <property type="match status" value="1"/>
</dbReference>
<name>A0A0U2M404_9BACL</name>
<gene>
    <name evidence="2" type="ORF">IJ22_18500</name>
</gene>
<dbReference type="KEGG" id="pnp:IJ22_18500"/>
<dbReference type="Pfam" id="PF01381">
    <property type="entry name" value="HTH_3"/>
    <property type="match status" value="1"/>
</dbReference>
<dbReference type="InterPro" id="IPR010982">
    <property type="entry name" value="Lambda_DNA-bd_dom_sf"/>
</dbReference>
<dbReference type="Proteomes" id="UP000061660">
    <property type="component" value="Chromosome"/>
</dbReference>
<feature type="domain" description="HTH cro/C1-type" evidence="1">
    <location>
        <begin position="19"/>
        <end position="52"/>
    </location>
</feature>
<dbReference type="PATRIC" id="fig|162209.4.peg.1961"/>
<dbReference type="CDD" id="cd00093">
    <property type="entry name" value="HTH_XRE"/>
    <property type="match status" value="1"/>
</dbReference>
<evidence type="ECO:0000259" key="1">
    <source>
        <dbReference type="Pfam" id="PF01381"/>
    </source>
</evidence>
<proteinExistence type="predicted"/>
<dbReference type="EMBL" id="CP013652">
    <property type="protein sequence ID" value="ALS22224.1"/>
    <property type="molecule type" value="Genomic_DNA"/>
</dbReference>
<dbReference type="Gene3D" id="1.10.260.40">
    <property type="entry name" value="lambda repressor-like DNA-binding domains"/>
    <property type="match status" value="1"/>
</dbReference>
<keyword evidence="3" id="KW-1185">Reference proteome</keyword>
<accession>A0A0U2M404</accession>
<organism evidence="2 3">
    <name type="scientific">Paenibacillus naphthalenovorans</name>
    <dbReference type="NCBI Taxonomy" id="162209"/>
    <lineage>
        <taxon>Bacteria</taxon>
        <taxon>Bacillati</taxon>
        <taxon>Bacillota</taxon>
        <taxon>Bacilli</taxon>
        <taxon>Bacillales</taxon>
        <taxon>Paenibacillaceae</taxon>
        <taxon>Paenibacillus</taxon>
    </lineage>
</organism>
<sequence>MMFDFIVDNKKDRMHWKFRRMALGITQTEIAKHLGYEKYNIISMYENNKKHSMSEDKIEKYKQYIIEKEKEKNCTG</sequence>
<evidence type="ECO:0000313" key="2">
    <source>
        <dbReference type="EMBL" id="ALS22224.1"/>
    </source>
</evidence>
<dbReference type="STRING" id="162209.IJ22_18500"/>
<dbReference type="AlphaFoldDB" id="A0A0U2M404"/>
<dbReference type="GO" id="GO:0003677">
    <property type="term" value="F:DNA binding"/>
    <property type="evidence" value="ECO:0007669"/>
    <property type="project" value="UniProtKB-KW"/>
</dbReference>
<keyword evidence="2" id="KW-0238">DNA-binding</keyword>
<evidence type="ECO:0000313" key="3">
    <source>
        <dbReference type="Proteomes" id="UP000061660"/>
    </source>
</evidence>
<protein>
    <submittedName>
        <fullName evidence="2">DNA-binding helix-turn-helix domain-containing protein</fullName>
    </submittedName>
</protein>
<reference evidence="3" key="1">
    <citation type="submission" date="2015-12" db="EMBL/GenBank/DDBJ databases">
        <title>Complete genome sequences of two moderately thermophilic Paenibacillus species.</title>
        <authorList>
            <person name="Butler R.III."/>
            <person name="Wang J."/>
            <person name="Stark B.C."/>
            <person name="Pombert J.-F."/>
        </authorList>
    </citation>
    <scope>NUCLEOTIDE SEQUENCE [LARGE SCALE GENOMIC DNA]</scope>
    <source>
        <strain evidence="3">32O-Y</strain>
    </source>
</reference>
<dbReference type="RefSeq" id="WP_145862520.1">
    <property type="nucleotide sequence ID" value="NZ_CP013652.1"/>
</dbReference>
<reference evidence="2 3" key="2">
    <citation type="journal article" date="2016" name="Genome Announc.">
        <title>Complete Genome Sequences of Two Interactive Moderate Thermophiles, Paenibacillus napthalenovorans 32O-Y and Paenibacillus sp. 32O-W.</title>
        <authorList>
            <person name="Butler R.R.III."/>
            <person name="Wang J."/>
            <person name="Stark B.C."/>
            <person name="Pombert J.F."/>
        </authorList>
    </citation>
    <scope>NUCLEOTIDE SEQUENCE [LARGE SCALE GENOMIC DNA]</scope>
    <source>
        <strain evidence="2 3">32O-Y</strain>
    </source>
</reference>
<dbReference type="InterPro" id="IPR001387">
    <property type="entry name" value="Cro/C1-type_HTH"/>
</dbReference>